<feature type="transmembrane region" description="Helical" evidence="1">
    <location>
        <begin position="125"/>
        <end position="148"/>
    </location>
</feature>
<feature type="transmembrane region" description="Helical" evidence="1">
    <location>
        <begin position="84"/>
        <end position="104"/>
    </location>
</feature>
<protein>
    <submittedName>
        <fullName evidence="3">DUF4328 domain-containing protein</fullName>
    </submittedName>
</protein>
<proteinExistence type="predicted"/>
<dbReference type="InterPro" id="IPR025565">
    <property type="entry name" value="DUF4328"/>
</dbReference>
<feature type="domain" description="DUF4328" evidence="2">
    <location>
        <begin position="34"/>
        <end position="180"/>
    </location>
</feature>
<keyword evidence="1" id="KW-0472">Membrane</keyword>
<evidence type="ECO:0000313" key="4">
    <source>
        <dbReference type="Proteomes" id="UP001285521"/>
    </source>
</evidence>
<feature type="transmembrane region" description="Helical" evidence="1">
    <location>
        <begin position="12"/>
        <end position="36"/>
    </location>
</feature>
<keyword evidence="1" id="KW-0812">Transmembrane</keyword>
<feature type="transmembrane region" description="Helical" evidence="1">
    <location>
        <begin position="43"/>
        <end position="64"/>
    </location>
</feature>
<accession>A0ABU4TGG5</accession>
<evidence type="ECO:0000259" key="2">
    <source>
        <dbReference type="Pfam" id="PF14219"/>
    </source>
</evidence>
<keyword evidence="1" id="KW-1133">Transmembrane helix</keyword>
<keyword evidence="4" id="KW-1185">Reference proteome</keyword>
<evidence type="ECO:0000313" key="3">
    <source>
        <dbReference type="EMBL" id="MDX8037280.1"/>
    </source>
</evidence>
<dbReference type="EMBL" id="JAXAVW010000061">
    <property type="protein sequence ID" value="MDX8037280.1"/>
    <property type="molecule type" value="Genomic_DNA"/>
</dbReference>
<dbReference type="Proteomes" id="UP001285521">
    <property type="component" value="Unassembled WGS sequence"/>
</dbReference>
<name>A0ABU4TGG5_9PSEU</name>
<reference evidence="3 4" key="1">
    <citation type="submission" date="2023-11" db="EMBL/GenBank/DDBJ databases">
        <title>Lentzea sokolovensis, sp. nov., Lentzea kristufkii, sp. nov., and Lentzea miocenensis, sp. nov., rare actinobacteria from Sokolov Coal Basin, Miocene lacustrine sediment, Czech Republic.</title>
        <authorList>
            <person name="Lara A."/>
            <person name="Kotroba L."/>
            <person name="Nouioui I."/>
            <person name="Neumann-Schaal M."/>
            <person name="Mast Y."/>
            <person name="Chronakova A."/>
        </authorList>
    </citation>
    <scope>NUCLEOTIDE SEQUENCE [LARGE SCALE GENOMIC DNA]</scope>
    <source>
        <strain evidence="3 4">BCCO 10_0856</strain>
    </source>
</reference>
<gene>
    <name evidence="3" type="ORF">SK803_44405</name>
</gene>
<organism evidence="3 4">
    <name type="scientific">Lentzea miocenica</name>
    <dbReference type="NCBI Taxonomy" id="3095431"/>
    <lineage>
        <taxon>Bacteria</taxon>
        <taxon>Bacillati</taxon>
        <taxon>Actinomycetota</taxon>
        <taxon>Actinomycetes</taxon>
        <taxon>Pseudonocardiales</taxon>
        <taxon>Pseudonocardiaceae</taxon>
        <taxon>Lentzea</taxon>
    </lineage>
</organism>
<comment type="caution">
    <text evidence="3">The sequence shown here is derived from an EMBL/GenBank/DDBJ whole genome shotgun (WGS) entry which is preliminary data.</text>
</comment>
<feature type="transmembrane region" description="Helical" evidence="1">
    <location>
        <begin position="154"/>
        <end position="173"/>
    </location>
</feature>
<sequence length="192" mass="20462">MSVVRPAHAIGTAAAGAIAIAVTAEVATTAMLWVTVSVAAAEISYWISLLVHVVAGVLFVVWMSQARLNADVITSTHQARYTNMWVFVGWIIPLANLFIPYAVMQDIWRGSDRTRPMAGLKQRPASGLVKAWWLCYIGSNLISTVAGLSAEQDVAMLATIAVLASITAAVLAAQMIKQVNGMQEAVPVQVDA</sequence>
<evidence type="ECO:0000256" key="1">
    <source>
        <dbReference type="SAM" id="Phobius"/>
    </source>
</evidence>
<dbReference type="RefSeq" id="WP_319972279.1">
    <property type="nucleotide sequence ID" value="NZ_JAXAVW010000061.1"/>
</dbReference>
<dbReference type="Pfam" id="PF14219">
    <property type="entry name" value="DUF4328"/>
    <property type="match status" value="1"/>
</dbReference>